<organism evidence="1 2">
    <name type="scientific">Marinactinospora rubrisoli</name>
    <dbReference type="NCBI Taxonomy" id="2715399"/>
    <lineage>
        <taxon>Bacteria</taxon>
        <taxon>Bacillati</taxon>
        <taxon>Actinomycetota</taxon>
        <taxon>Actinomycetes</taxon>
        <taxon>Streptosporangiales</taxon>
        <taxon>Nocardiopsidaceae</taxon>
        <taxon>Marinactinospora</taxon>
    </lineage>
</organism>
<reference evidence="2" key="1">
    <citation type="journal article" date="2019" name="Int. J. Syst. Evol. Microbiol.">
        <title>The Global Catalogue of Microorganisms (GCM) 10K type strain sequencing project: providing services to taxonomists for standard genome sequencing and annotation.</title>
        <authorList>
            <consortium name="The Broad Institute Genomics Platform"/>
            <consortium name="The Broad Institute Genome Sequencing Center for Infectious Disease"/>
            <person name="Wu L."/>
            <person name="Ma J."/>
        </authorList>
    </citation>
    <scope>NUCLEOTIDE SEQUENCE [LARGE SCALE GENOMIC DNA]</scope>
    <source>
        <strain evidence="2">CGMCC 4.7382</strain>
    </source>
</reference>
<evidence type="ECO:0000313" key="1">
    <source>
        <dbReference type="EMBL" id="MFC7328086.1"/>
    </source>
</evidence>
<comment type="caution">
    <text evidence="1">The sequence shown here is derived from an EMBL/GenBank/DDBJ whole genome shotgun (WGS) entry which is preliminary data.</text>
</comment>
<sequence>MSSGHRRAQALGHGRTRMVAVGYEGAEPPFLRGEVIEADPPRRLTYSVGFVPAPATPTATALTRAWNCAGRSTRAG</sequence>
<name>A0ABW2KFP8_9ACTN</name>
<dbReference type="EMBL" id="JBHTBH010000004">
    <property type="protein sequence ID" value="MFC7328086.1"/>
    <property type="molecule type" value="Genomic_DNA"/>
</dbReference>
<protein>
    <submittedName>
        <fullName evidence="1">Uncharacterized protein</fullName>
    </submittedName>
</protein>
<gene>
    <name evidence="1" type="ORF">ACFQRF_10075</name>
</gene>
<keyword evidence="2" id="KW-1185">Reference proteome</keyword>
<accession>A0ABW2KFP8</accession>
<evidence type="ECO:0000313" key="2">
    <source>
        <dbReference type="Proteomes" id="UP001596540"/>
    </source>
</evidence>
<proteinExistence type="predicted"/>
<dbReference type="Proteomes" id="UP001596540">
    <property type="component" value="Unassembled WGS sequence"/>
</dbReference>
<dbReference type="RefSeq" id="WP_379870723.1">
    <property type="nucleotide sequence ID" value="NZ_JBHTBH010000004.1"/>
</dbReference>